<protein>
    <submittedName>
        <fullName evidence="1">Uncharacterized protein</fullName>
    </submittedName>
</protein>
<name>A0AAD6VG08_9AGAR</name>
<accession>A0AAD6VG08</accession>
<organism evidence="1 2">
    <name type="scientific">Mycena pura</name>
    <dbReference type="NCBI Taxonomy" id="153505"/>
    <lineage>
        <taxon>Eukaryota</taxon>
        <taxon>Fungi</taxon>
        <taxon>Dikarya</taxon>
        <taxon>Basidiomycota</taxon>
        <taxon>Agaricomycotina</taxon>
        <taxon>Agaricomycetes</taxon>
        <taxon>Agaricomycetidae</taxon>
        <taxon>Agaricales</taxon>
        <taxon>Marasmiineae</taxon>
        <taxon>Mycenaceae</taxon>
        <taxon>Mycena</taxon>
    </lineage>
</organism>
<dbReference type="Proteomes" id="UP001219525">
    <property type="component" value="Unassembled WGS sequence"/>
</dbReference>
<evidence type="ECO:0000313" key="2">
    <source>
        <dbReference type="Proteomes" id="UP001219525"/>
    </source>
</evidence>
<dbReference type="AlphaFoldDB" id="A0AAD6VG08"/>
<sequence length="207" mass="22995">MPPPTTRTCNPRPSRQVGIEVLVVRAMLLLEMPAGNSNIFQVYSHPDSDAADSVPRLSFGCATRATARSLTKATHPARSHYRLTRRACHGGVVAGMWDHARRDHEPGLPMPPTLQLPATSTCMPRATTPLPCTTRPAVRSRPVCSTPCWNETKVCRFMPLLPRCDAPNAWPPQRYIALQVLVQRLQECCMSGSHVVYLVYNIPVLYL</sequence>
<comment type="caution">
    <text evidence="1">The sequence shown here is derived from an EMBL/GenBank/DDBJ whole genome shotgun (WGS) entry which is preliminary data.</text>
</comment>
<proteinExistence type="predicted"/>
<keyword evidence="2" id="KW-1185">Reference proteome</keyword>
<gene>
    <name evidence="1" type="ORF">GGX14DRAFT_566893</name>
</gene>
<reference evidence="1" key="1">
    <citation type="submission" date="2023-03" db="EMBL/GenBank/DDBJ databases">
        <title>Massive genome expansion in bonnet fungi (Mycena s.s.) driven by repeated elements and novel gene families across ecological guilds.</title>
        <authorList>
            <consortium name="Lawrence Berkeley National Laboratory"/>
            <person name="Harder C.B."/>
            <person name="Miyauchi S."/>
            <person name="Viragh M."/>
            <person name="Kuo A."/>
            <person name="Thoen E."/>
            <person name="Andreopoulos B."/>
            <person name="Lu D."/>
            <person name="Skrede I."/>
            <person name="Drula E."/>
            <person name="Henrissat B."/>
            <person name="Morin E."/>
            <person name="Kohler A."/>
            <person name="Barry K."/>
            <person name="LaButti K."/>
            <person name="Morin E."/>
            <person name="Salamov A."/>
            <person name="Lipzen A."/>
            <person name="Mereny Z."/>
            <person name="Hegedus B."/>
            <person name="Baldrian P."/>
            <person name="Stursova M."/>
            <person name="Weitz H."/>
            <person name="Taylor A."/>
            <person name="Grigoriev I.V."/>
            <person name="Nagy L.G."/>
            <person name="Martin F."/>
            <person name="Kauserud H."/>
        </authorList>
    </citation>
    <scope>NUCLEOTIDE SEQUENCE</scope>
    <source>
        <strain evidence="1">9144</strain>
    </source>
</reference>
<evidence type="ECO:0000313" key="1">
    <source>
        <dbReference type="EMBL" id="KAJ7208684.1"/>
    </source>
</evidence>
<dbReference type="EMBL" id="JARJCW010000033">
    <property type="protein sequence ID" value="KAJ7208684.1"/>
    <property type="molecule type" value="Genomic_DNA"/>
</dbReference>